<evidence type="ECO:0000313" key="2">
    <source>
        <dbReference type="Proteomes" id="UP000202317"/>
    </source>
</evidence>
<proteinExistence type="predicted"/>
<dbReference type="Proteomes" id="UP000202317">
    <property type="component" value="Segment"/>
</dbReference>
<organism evidence="1 2">
    <name type="scientific">Choristoneura occidentalis granulovirus</name>
    <dbReference type="NCBI Taxonomy" id="364745"/>
    <lineage>
        <taxon>Viruses</taxon>
        <taxon>Viruses incertae sedis</taxon>
        <taxon>Naldaviricetes</taxon>
        <taxon>Lefavirales</taxon>
        <taxon>Baculoviridae</taxon>
        <taxon>Betabaculovirus</taxon>
        <taxon>Betabaculovirus chofumiferanae</taxon>
    </lineage>
</organism>
<dbReference type="GeneID" id="4155884"/>
<accession>Q1A4K9</accession>
<protein>
    <submittedName>
        <fullName evidence="1">Uncharacterized protein</fullName>
    </submittedName>
</protein>
<dbReference type="KEGG" id="vg:4155884"/>
<keyword evidence="2" id="KW-1185">Reference proteome</keyword>
<sequence length="221" mass="26390">MFSQLILDCLKSGVCPNWQCKSYECIVNHRSFYGDSVTFDGFNNPTNIDHIYDIVVVTAEGCWLIYRLECGKIQKSRLYKKSSAYINLQLNFGLKRLYKYSDDFLCKYIVCDNCLKSKNYHFYKLVLRNKKSTLFCDNIPSWRNFKMCKCFVQNKCLKKMYTFNNKYCIDVCFNTRCHCSDCNYIIEHNKPKPLYLLSLHAVKRYKLNSHYIFKKYLLPNH</sequence>
<dbReference type="RefSeq" id="YP_654508.1">
    <property type="nucleotide sequence ID" value="NC_008168.1"/>
</dbReference>
<reference evidence="1 2" key="1">
    <citation type="journal article" date="2006" name="J. Gen. Virol.">
        <title>Sequence analysis of the Choristoneura occidentalis granulovirus genome.</title>
        <authorList>
            <person name="Escasa S.R."/>
            <person name="Lauzon H.A.M."/>
            <person name="Mathur A.C."/>
            <person name="Krell P.J."/>
            <person name="Arif B.M."/>
        </authorList>
    </citation>
    <scope>NUCLEOTIDE SEQUENCE [LARGE SCALE GENOMIC DNA]</scope>
</reference>
<name>Q1A4K9_9BBAC</name>
<dbReference type="EMBL" id="DQ333351">
    <property type="protein sequence ID" value="ABC61221.1"/>
    <property type="molecule type" value="Genomic_DNA"/>
</dbReference>
<dbReference type="OrthoDB" id="18500at10239"/>
<evidence type="ECO:0000313" key="1">
    <source>
        <dbReference type="EMBL" id="ABC61221.1"/>
    </source>
</evidence>